<dbReference type="PANTHER" id="PTHR40064">
    <property type="entry name" value="MEMBRANE PROTEIN-RELATED"/>
    <property type="match status" value="1"/>
</dbReference>
<gene>
    <name evidence="8" type="ORF">NRE15_11870</name>
</gene>
<protein>
    <submittedName>
        <fullName evidence="8">Aromatic acid exporter family protein</fullName>
    </submittedName>
</protein>
<feature type="transmembrane region" description="Helical" evidence="6">
    <location>
        <begin position="53"/>
        <end position="86"/>
    </location>
</feature>
<proteinExistence type="predicted"/>
<sequence>MEVRNKTIKMVVAVVAAIYLAQFIGLENPMSTGIITILTLLDTRKASREISKMYLLGLVLAFIIATIIFLLFGFEVWAFGLYLLLFVPIAYRLKVSASIAPVSVLVTHFYIAESLAWTWHLNGILIMLLGSGAAMLANLWMPNQLPELQTKLVEVEDYFRQVLSLIHNRLLQKDMDAAEIKRALEAVETSIGKLRTLAMADYDNQLVNKDDYYIQYTAMRSRQLSILTRIVDSLQSLNLKTEQNQQLAQLFQLTAEEFDQSNSGIDLLAIIGDLYAFYRSSNLPATRQKFENRAILYHILTEFERFLEIKSNFYTQTSQ</sequence>
<keyword evidence="9" id="KW-1185">Reference proteome</keyword>
<evidence type="ECO:0000313" key="8">
    <source>
        <dbReference type="EMBL" id="UUX33587.1"/>
    </source>
</evidence>
<accession>A0ABY5P4C7</accession>
<evidence type="ECO:0000256" key="4">
    <source>
        <dbReference type="ARBA" id="ARBA00022989"/>
    </source>
</evidence>
<keyword evidence="2" id="KW-1003">Cell membrane</keyword>
<dbReference type="Gene3D" id="1.20.120.940">
    <property type="entry name" value="Putative aromatic acid exporter, C-terminal domain"/>
    <property type="match status" value="1"/>
</dbReference>
<evidence type="ECO:0000256" key="1">
    <source>
        <dbReference type="ARBA" id="ARBA00004651"/>
    </source>
</evidence>
<dbReference type="InterPro" id="IPR010343">
    <property type="entry name" value="ArAE_1"/>
</dbReference>
<dbReference type="InterPro" id="IPR052984">
    <property type="entry name" value="UPF0421"/>
</dbReference>
<dbReference type="InterPro" id="IPR038323">
    <property type="entry name" value="ArAE_1_C_sf"/>
</dbReference>
<dbReference type="EMBL" id="CP102453">
    <property type="protein sequence ID" value="UUX33587.1"/>
    <property type="molecule type" value="Genomic_DNA"/>
</dbReference>
<evidence type="ECO:0000313" key="9">
    <source>
        <dbReference type="Proteomes" id="UP001315967"/>
    </source>
</evidence>
<keyword evidence="4 6" id="KW-1133">Transmembrane helix</keyword>
<keyword evidence="5 6" id="KW-0472">Membrane</keyword>
<dbReference type="Pfam" id="PF11728">
    <property type="entry name" value="ArAE_1_C"/>
    <property type="match status" value="1"/>
</dbReference>
<dbReference type="Proteomes" id="UP001315967">
    <property type="component" value="Chromosome"/>
</dbReference>
<evidence type="ECO:0000256" key="5">
    <source>
        <dbReference type="ARBA" id="ARBA00023136"/>
    </source>
</evidence>
<dbReference type="PANTHER" id="PTHR40064:SF1">
    <property type="entry name" value="MEMBRANE PROTEIN"/>
    <property type="match status" value="1"/>
</dbReference>
<reference evidence="8 9" key="1">
    <citation type="submission" date="2022-08" db="EMBL/GenBank/DDBJ databases">
        <title>Aerococcaceae sp. nov isolated from spoiled eye mask.</title>
        <authorList>
            <person name="Zhou G."/>
            <person name="Xie X.-B."/>
            <person name="Shi Q.-S."/>
            <person name="Wang Y.-S."/>
            <person name="Wen X."/>
            <person name="Peng H."/>
            <person name="Yang X.-J."/>
            <person name="Tao H.-B."/>
            <person name="Huang X.-M."/>
        </authorList>
    </citation>
    <scope>NUCLEOTIDE SEQUENCE [LARGE SCALE GENOMIC DNA]</scope>
    <source>
        <strain evidence="9">DM20194951</strain>
    </source>
</reference>
<evidence type="ECO:0000256" key="6">
    <source>
        <dbReference type="SAM" id="Phobius"/>
    </source>
</evidence>
<organism evidence="8 9">
    <name type="scientific">Fundicoccus culcitae</name>
    <dbReference type="NCBI Taxonomy" id="2969821"/>
    <lineage>
        <taxon>Bacteria</taxon>
        <taxon>Bacillati</taxon>
        <taxon>Bacillota</taxon>
        <taxon>Bacilli</taxon>
        <taxon>Lactobacillales</taxon>
        <taxon>Aerococcaceae</taxon>
        <taxon>Fundicoccus</taxon>
    </lineage>
</organism>
<dbReference type="Pfam" id="PF06081">
    <property type="entry name" value="ArAE_1"/>
    <property type="match status" value="1"/>
</dbReference>
<evidence type="ECO:0000259" key="7">
    <source>
        <dbReference type="Pfam" id="PF11728"/>
    </source>
</evidence>
<feature type="transmembrane region" description="Helical" evidence="6">
    <location>
        <begin position="117"/>
        <end position="141"/>
    </location>
</feature>
<keyword evidence="3 6" id="KW-0812">Transmembrane</keyword>
<feature type="domain" description="Putative aromatic acid exporter C-terminal" evidence="7">
    <location>
        <begin position="147"/>
        <end position="311"/>
    </location>
</feature>
<comment type="subcellular location">
    <subcellularLocation>
        <location evidence="1">Cell membrane</location>
        <topology evidence="1">Multi-pass membrane protein</topology>
    </subcellularLocation>
</comment>
<evidence type="ECO:0000256" key="2">
    <source>
        <dbReference type="ARBA" id="ARBA00022475"/>
    </source>
</evidence>
<dbReference type="InterPro" id="IPR021062">
    <property type="entry name" value="ArAE_1_C"/>
</dbReference>
<evidence type="ECO:0000256" key="3">
    <source>
        <dbReference type="ARBA" id="ARBA00022692"/>
    </source>
</evidence>
<name>A0ABY5P4C7_9LACT</name>
<feature type="transmembrane region" description="Helical" evidence="6">
    <location>
        <begin position="93"/>
        <end position="111"/>
    </location>
</feature>
<dbReference type="RefSeq" id="WP_313793089.1">
    <property type="nucleotide sequence ID" value="NZ_CP102453.1"/>
</dbReference>